<feature type="compositionally biased region" description="Polar residues" evidence="3">
    <location>
        <begin position="19"/>
        <end position="37"/>
    </location>
</feature>
<gene>
    <name evidence="4" type="ORF">KIW84_052816</name>
</gene>
<proteinExistence type="predicted"/>
<feature type="coiled-coil region" evidence="2">
    <location>
        <begin position="1649"/>
        <end position="1683"/>
    </location>
</feature>
<keyword evidence="5" id="KW-1185">Reference proteome</keyword>
<accession>A0A9D4WT66</accession>
<dbReference type="PANTHER" id="PTHR32083:SF48">
    <property type="entry name" value="TRANS-GOLGI NETWORK-LOCALIZED SYP41-INTERACTING PROTEIN 1"/>
    <property type="match status" value="1"/>
</dbReference>
<feature type="coiled-coil region" evidence="2">
    <location>
        <begin position="358"/>
        <end position="388"/>
    </location>
</feature>
<feature type="region of interest" description="Disordered" evidence="3">
    <location>
        <begin position="1"/>
        <end position="65"/>
    </location>
</feature>
<dbReference type="Proteomes" id="UP001058974">
    <property type="component" value="Chromosome 5"/>
</dbReference>
<organism evidence="4 5">
    <name type="scientific">Pisum sativum</name>
    <name type="common">Garden pea</name>
    <name type="synonym">Lathyrus oleraceus</name>
    <dbReference type="NCBI Taxonomy" id="3888"/>
    <lineage>
        <taxon>Eukaryota</taxon>
        <taxon>Viridiplantae</taxon>
        <taxon>Streptophyta</taxon>
        <taxon>Embryophyta</taxon>
        <taxon>Tracheophyta</taxon>
        <taxon>Spermatophyta</taxon>
        <taxon>Magnoliopsida</taxon>
        <taxon>eudicotyledons</taxon>
        <taxon>Gunneridae</taxon>
        <taxon>Pentapetalae</taxon>
        <taxon>rosids</taxon>
        <taxon>fabids</taxon>
        <taxon>Fabales</taxon>
        <taxon>Fabaceae</taxon>
        <taxon>Papilionoideae</taxon>
        <taxon>50 kb inversion clade</taxon>
        <taxon>NPAAA clade</taxon>
        <taxon>Hologalegina</taxon>
        <taxon>IRL clade</taxon>
        <taxon>Fabeae</taxon>
        <taxon>Lathyrus</taxon>
    </lineage>
</organism>
<feature type="coiled-coil region" evidence="2">
    <location>
        <begin position="1508"/>
        <end position="1587"/>
    </location>
</feature>
<feature type="compositionally biased region" description="Basic and acidic residues" evidence="3">
    <location>
        <begin position="1"/>
        <end position="18"/>
    </location>
</feature>
<feature type="coiled-coil region" evidence="2">
    <location>
        <begin position="846"/>
        <end position="1230"/>
    </location>
</feature>
<feature type="coiled-coil region" evidence="2">
    <location>
        <begin position="260"/>
        <end position="294"/>
    </location>
</feature>
<evidence type="ECO:0000256" key="2">
    <source>
        <dbReference type="SAM" id="Coils"/>
    </source>
</evidence>
<feature type="coiled-coil region" evidence="2">
    <location>
        <begin position="117"/>
        <end position="155"/>
    </location>
</feature>
<evidence type="ECO:0000313" key="4">
    <source>
        <dbReference type="EMBL" id="KAI5406216.1"/>
    </source>
</evidence>
<dbReference type="GO" id="GO:0005856">
    <property type="term" value="C:cytoskeleton"/>
    <property type="evidence" value="ECO:0007669"/>
    <property type="project" value="TreeGrafter"/>
</dbReference>
<evidence type="ECO:0000256" key="1">
    <source>
        <dbReference type="ARBA" id="ARBA00023054"/>
    </source>
</evidence>
<dbReference type="Gramene" id="Psat05G0281600-T7">
    <property type="protein sequence ID" value="KAI5406216.1"/>
    <property type="gene ID" value="KIW84_052816"/>
</dbReference>
<keyword evidence="1 2" id="KW-0175">Coiled coil</keyword>
<reference evidence="4 5" key="1">
    <citation type="journal article" date="2022" name="Nat. Genet.">
        <title>Improved pea reference genome and pan-genome highlight genomic features and evolutionary characteristics.</title>
        <authorList>
            <person name="Yang T."/>
            <person name="Liu R."/>
            <person name="Luo Y."/>
            <person name="Hu S."/>
            <person name="Wang D."/>
            <person name="Wang C."/>
            <person name="Pandey M.K."/>
            <person name="Ge S."/>
            <person name="Xu Q."/>
            <person name="Li N."/>
            <person name="Li G."/>
            <person name="Huang Y."/>
            <person name="Saxena R.K."/>
            <person name="Ji Y."/>
            <person name="Li M."/>
            <person name="Yan X."/>
            <person name="He Y."/>
            <person name="Liu Y."/>
            <person name="Wang X."/>
            <person name="Xiang C."/>
            <person name="Varshney R.K."/>
            <person name="Ding H."/>
            <person name="Gao S."/>
            <person name="Zong X."/>
        </authorList>
    </citation>
    <scope>NUCLEOTIDE SEQUENCE [LARGE SCALE GENOMIC DNA]</scope>
    <source>
        <strain evidence="4 5">cv. Zhongwan 6</strain>
    </source>
</reference>
<name>A0A9D4WT66_PEA</name>
<protein>
    <submittedName>
        <fullName evidence="4">Uncharacterized protein</fullName>
    </submittedName>
</protein>
<evidence type="ECO:0000256" key="3">
    <source>
        <dbReference type="SAM" id="MobiDB-lite"/>
    </source>
</evidence>
<feature type="coiled-coil region" evidence="2">
    <location>
        <begin position="623"/>
        <end position="657"/>
    </location>
</feature>
<dbReference type="EMBL" id="JAMSHJ010000005">
    <property type="protein sequence ID" value="KAI5406216.1"/>
    <property type="molecule type" value="Genomic_DNA"/>
</dbReference>
<feature type="coiled-coil region" evidence="2">
    <location>
        <begin position="685"/>
        <end position="782"/>
    </location>
</feature>
<dbReference type="SUPFAM" id="SSF57997">
    <property type="entry name" value="Tropomyosin"/>
    <property type="match status" value="1"/>
</dbReference>
<comment type="caution">
    <text evidence="4">The sequence shown here is derived from an EMBL/GenBank/DDBJ whole genome shotgun (WGS) entry which is preliminary data.</text>
</comment>
<sequence>MSENNHVAEQDSDSDPHLRTQSNGDAESTIDTYQDQVTHVDLKDEVLEEPEDGISTDTAKEDMFEDCPDELITLDGRIKEEEAVADEHEDEKEEESPILHQQESRFVEFDNGAAGELEQLRIKLENAVAEKESVVEEYQELLSARDREIENLNAKVSELVLSNESLQVSSQAQFEKDGNIDVVVDKMIYSLATVVNRERVSDNSRSGKIFYIEESTALLIEKYNQFLSEIYQLGQSFSEVGLGTIANEYGNILVDARGGLLELKRKEEELVQKLSHLEDENHKLVEELDKEKVIIGTLTTQLGNVKVELEQEKVKCANTKEKLSMAVTKGKALVQQRDSLKASLAGKSSELEKCLIELQEKSASLEAAELTKEELARTENMVASLNNSLQQNHTIFEQVEEILSHAELDQPEMLDLPERLRWLVDDRNKLKGTFLELRKLKDSLSLLDLPESVSSSDLESQMNWFIDSFRKAHNNIYALHEEVSTIKEASINHIDQMSISLLVDSQEKDYLQAELADMRFEYGELVGKNHQISLEKDQIVKMLIDFSGLNMNDEGIDQFSSTTLMIIDLCFQKLKGQSGSLSKASHIDSALFEKIQSLLYVRDQSLMLYEDILEEDFLIRSDVNKLSNELKVVSEEVIALKEERRSLLKDLERSEEIQSLLYVRDQSLTLYEDILEEDLLIRSDVNKLSNELKMVSEEVIALKEERNSLLKDLERSEEKTGMLRDKLSMAVKKGKGLVQDRDNLKGLINEKNSEIEQLKVDLQKHESAVSEYKDEIKRLSSDLESIPKLENDLLEIKKERTRFEQFLMESNNMLQRVMECIDGIVLPVDPVFGEPIEKVKWLAGFVNDCQDAKVHVEQQLQLVKEEASILEVKLAEAQETVNSLEQRLSSSEDTVSQLAEEKTELEREGEKVVEELQSVKEKVAEARSTNKLLEDALSQAEKDISVLSEEKEQAQVSRVAAETELERFRDEAVRQTGELAEASRTIKDLEVELSQVESKVNLLTEKYNADQVVKTDLENELKKLQDEAANDASKSVAAETELERVRAEAVRQTGELAEAIKTIKDLEVELSQVKSKVDILTEKCNADQVVKTDLENELKKLQDEAANDASKSVAAETELERARAEAVRQTGELAEAIKTIKDLEVELSQVESKVDILTEKYNADQVVKTDLENELKKLQDEAADNASNSVGSSAPIRSLEDELLKARDDISTLENANEIAKQEISSLSSKLSSYMVDLSGKNGCLGTKSLALLTSFNYLQVLIRDDTLFLKIKQCFERKCETLKKVDLTVNKVNNYLTLAAKDSEGHLEMEEDPPVRKSFTGSLENFEVEMDKGETNGITMETIISSIGKIADELTLRSKHIADAFDEYSDSIDEFLSPLPGKLLETESNIMAIVEHMKIMKEEANSVAKLNEEKDNIIATLENDISLLLSSCTDSTSELQNEVDQNLGQLGSTFEDEKFNHEADEQVEHHRNSKYADASRKLINASGKVQTLIRQFKLKSEQVDTTVRDLQAKLNETTVAFELATEEKDFNKNRVLQLESDIQSLEIACSELKDKVEGYHVLEEKLKEKEEEISSMHSALVAKEEESSILSASQLKDIFDKLDRIDIPIVESGDDLELHTSDPVKKLSYIIDSVTRLHHEINSLSHDKKEMQTILDTKVLEINDLEEEVKQLNRHCEDSKMVKSELFELTSVLEKIIDILGANDDWVVDRKSKGVRELLPALEKHIIAIISESENSKSKAQELGIKLVGSQKVIDELTTKIKLLEDSIQDRNSQPEIVQERSIYEAPLLPASSEITEVEEGSRGKKALSPVPPAAHSRVMRKGSTEHLALDISVESDHLINSTDTDDDKGHVFKSLNTSGFVPKQGKLIADRIDGIWVSGSGVLMSRPRARLGLIGYLLIMHIWLLGTVL</sequence>
<dbReference type="PANTHER" id="PTHR32083">
    <property type="entry name" value="CILIA AND FLAGELLA-ASSOCIATED PROTEIN 58-RELATED"/>
    <property type="match status" value="1"/>
</dbReference>
<evidence type="ECO:0000313" key="5">
    <source>
        <dbReference type="Proteomes" id="UP001058974"/>
    </source>
</evidence>